<evidence type="ECO:0000256" key="5">
    <source>
        <dbReference type="ARBA" id="ARBA00022801"/>
    </source>
</evidence>
<protein>
    <submittedName>
        <fullName evidence="15">Repressor LexA</fullName>
    </submittedName>
</protein>
<accession>A0A2G9ZFH0</accession>
<proteinExistence type="inferred from homology"/>
<dbReference type="SUPFAM" id="SSF46785">
    <property type="entry name" value="Winged helix' DNA-binding domain"/>
    <property type="match status" value="1"/>
</dbReference>
<dbReference type="GO" id="GO:0009432">
    <property type="term" value="P:SOS response"/>
    <property type="evidence" value="ECO:0007669"/>
    <property type="project" value="UniProtKB-KW"/>
</dbReference>
<evidence type="ECO:0000256" key="3">
    <source>
        <dbReference type="ARBA" id="ARBA00022705"/>
    </source>
</evidence>
<evidence type="ECO:0000256" key="8">
    <source>
        <dbReference type="ARBA" id="ARBA00023125"/>
    </source>
</evidence>
<keyword evidence="5 12" id="KW-0378">Hydrolase</keyword>
<evidence type="ECO:0000256" key="11">
    <source>
        <dbReference type="ARBA" id="ARBA00023236"/>
    </source>
</evidence>
<comment type="similarity">
    <text evidence="1 12">Belongs to the peptidase S24 family.</text>
</comment>
<dbReference type="GO" id="GO:0004252">
    <property type="term" value="F:serine-type endopeptidase activity"/>
    <property type="evidence" value="ECO:0007669"/>
    <property type="project" value="InterPro"/>
</dbReference>
<dbReference type="InterPro" id="IPR006197">
    <property type="entry name" value="Peptidase_S24_LexA"/>
</dbReference>
<keyword evidence="8" id="KW-0238">DNA-binding</keyword>
<dbReference type="PANTHER" id="PTHR33516:SF2">
    <property type="entry name" value="LEXA REPRESSOR-RELATED"/>
    <property type="match status" value="1"/>
</dbReference>
<evidence type="ECO:0000313" key="16">
    <source>
        <dbReference type="Proteomes" id="UP000230447"/>
    </source>
</evidence>
<dbReference type="Proteomes" id="UP000230447">
    <property type="component" value="Unassembled WGS sequence"/>
</dbReference>
<dbReference type="AlphaFoldDB" id="A0A2G9ZFH0"/>
<keyword evidence="11" id="KW-0742">SOS response</keyword>
<comment type="caution">
    <text evidence="15">The sequence shown here is derived from an EMBL/GenBank/DDBJ whole genome shotgun (WGS) entry which is preliminary data.</text>
</comment>
<dbReference type="InterPro" id="IPR050077">
    <property type="entry name" value="LexA_repressor"/>
</dbReference>
<dbReference type="Gene3D" id="1.10.10.10">
    <property type="entry name" value="Winged helix-like DNA-binding domain superfamily/Winged helix DNA-binding domain"/>
    <property type="match status" value="1"/>
</dbReference>
<name>A0A2G9ZFH0_9BACT</name>
<gene>
    <name evidence="15" type="primary">lexA</name>
    <name evidence="15" type="ORF">COX24_00970</name>
</gene>
<keyword evidence="7" id="KW-0805">Transcription regulation</keyword>
<evidence type="ECO:0000256" key="1">
    <source>
        <dbReference type="ARBA" id="ARBA00007484"/>
    </source>
</evidence>
<dbReference type="Pfam" id="PF00717">
    <property type="entry name" value="Peptidase_S24"/>
    <property type="match status" value="1"/>
</dbReference>
<keyword evidence="2" id="KW-0678">Repressor</keyword>
<dbReference type="GO" id="GO:0003677">
    <property type="term" value="F:DNA binding"/>
    <property type="evidence" value="ECO:0007669"/>
    <property type="project" value="UniProtKB-KW"/>
</dbReference>
<keyword evidence="4" id="KW-0227">DNA damage</keyword>
<dbReference type="GO" id="GO:0045892">
    <property type="term" value="P:negative regulation of DNA-templated transcription"/>
    <property type="evidence" value="ECO:0007669"/>
    <property type="project" value="InterPro"/>
</dbReference>
<keyword evidence="6 12" id="KW-0068">Autocatalytic cleavage</keyword>
<evidence type="ECO:0000256" key="4">
    <source>
        <dbReference type="ARBA" id="ARBA00022763"/>
    </source>
</evidence>
<dbReference type="SUPFAM" id="SSF51306">
    <property type="entry name" value="LexA/Signal peptidase"/>
    <property type="match status" value="1"/>
</dbReference>
<keyword evidence="3" id="KW-0235">DNA replication</keyword>
<dbReference type="GO" id="GO:0006508">
    <property type="term" value="P:proteolysis"/>
    <property type="evidence" value="ECO:0007669"/>
    <property type="project" value="InterPro"/>
</dbReference>
<keyword evidence="10" id="KW-0234">DNA repair</keyword>
<feature type="domain" description="LexA repressor DNA-binding" evidence="14">
    <location>
        <begin position="3"/>
        <end position="58"/>
    </location>
</feature>
<dbReference type="InterPro" id="IPR036286">
    <property type="entry name" value="LexA/Signal_pep-like_sf"/>
</dbReference>
<dbReference type="PANTHER" id="PTHR33516">
    <property type="entry name" value="LEXA REPRESSOR"/>
    <property type="match status" value="1"/>
</dbReference>
<organism evidence="15 16">
    <name type="scientific">bacterium (Candidatus Gribaldobacteria) CG23_combo_of_CG06-09_8_20_14_all_37_87_8</name>
    <dbReference type="NCBI Taxonomy" id="2014278"/>
    <lineage>
        <taxon>Bacteria</taxon>
        <taxon>Candidatus Gribaldobacteria</taxon>
    </lineage>
</organism>
<dbReference type="GO" id="GO:0006281">
    <property type="term" value="P:DNA repair"/>
    <property type="evidence" value="ECO:0007669"/>
    <property type="project" value="UniProtKB-KW"/>
</dbReference>
<evidence type="ECO:0000256" key="9">
    <source>
        <dbReference type="ARBA" id="ARBA00023163"/>
    </source>
</evidence>
<feature type="domain" description="Peptidase S24/S26A/S26B/S26C" evidence="13">
    <location>
        <begin position="85"/>
        <end position="202"/>
    </location>
</feature>
<evidence type="ECO:0000256" key="6">
    <source>
        <dbReference type="ARBA" id="ARBA00022813"/>
    </source>
</evidence>
<dbReference type="InterPro" id="IPR036388">
    <property type="entry name" value="WH-like_DNA-bd_sf"/>
</dbReference>
<evidence type="ECO:0000256" key="12">
    <source>
        <dbReference type="RuleBase" id="RU003991"/>
    </source>
</evidence>
<dbReference type="GO" id="GO:0006260">
    <property type="term" value="P:DNA replication"/>
    <property type="evidence" value="ECO:0007669"/>
    <property type="project" value="UniProtKB-KW"/>
</dbReference>
<dbReference type="Gene3D" id="2.10.109.10">
    <property type="entry name" value="Umud Fragment, subunit A"/>
    <property type="match status" value="1"/>
</dbReference>
<dbReference type="InterPro" id="IPR006200">
    <property type="entry name" value="LexA"/>
</dbReference>
<dbReference type="InterPro" id="IPR036390">
    <property type="entry name" value="WH_DNA-bd_sf"/>
</dbReference>
<evidence type="ECO:0000313" key="15">
    <source>
        <dbReference type="EMBL" id="PIP31919.1"/>
    </source>
</evidence>
<dbReference type="Pfam" id="PF01726">
    <property type="entry name" value="LexA_DNA_bind"/>
    <property type="match status" value="1"/>
</dbReference>
<evidence type="ECO:0000259" key="14">
    <source>
        <dbReference type="Pfam" id="PF01726"/>
    </source>
</evidence>
<reference evidence="15 16" key="1">
    <citation type="submission" date="2017-09" db="EMBL/GenBank/DDBJ databases">
        <title>Depth-based differentiation of microbial function through sediment-hosted aquifers and enrichment of novel symbionts in the deep terrestrial subsurface.</title>
        <authorList>
            <person name="Probst A.J."/>
            <person name="Ladd B."/>
            <person name="Jarett J.K."/>
            <person name="Geller-Mcgrath D.E."/>
            <person name="Sieber C.M."/>
            <person name="Emerson J.B."/>
            <person name="Anantharaman K."/>
            <person name="Thomas B.C."/>
            <person name="Malmstrom R."/>
            <person name="Stieglmeier M."/>
            <person name="Klingl A."/>
            <person name="Woyke T."/>
            <person name="Ryan C.M."/>
            <person name="Banfield J.F."/>
        </authorList>
    </citation>
    <scope>NUCLEOTIDE SEQUENCE [LARGE SCALE GENOMIC DNA]</scope>
    <source>
        <strain evidence="15">CG23_combo_of_CG06-09_8_20_14_all_37_87_8</strain>
    </source>
</reference>
<evidence type="ECO:0000256" key="2">
    <source>
        <dbReference type="ARBA" id="ARBA00022491"/>
    </source>
</evidence>
<dbReference type="EMBL" id="PCSB01000019">
    <property type="protein sequence ID" value="PIP31919.1"/>
    <property type="molecule type" value="Genomic_DNA"/>
</dbReference>
<evidence type="ECO:0000256" key="7">
    <source>
        <dbReference type="ARBA" id="ARBA00023015"/>
    </source>
</evidence>
<keyword evidence="9" id="KW-0804">Transcription</keyword>
<dbReference type="NCBIfam" id="TIGR00498">
    <property type="entry name" value="lexA"/>
    <property type="match status" value="1"/>
</dbReference>
<evidence type="ECO:0000259" key="13">
    <source>
        <dbReference type="Pfam" id="PF00717"/>
    </source>
</evidence>
<evidence type="ECO:0000256" key="10">
    <source>
        <dbReference type="ARBA" id="ARBA00023204"/>
    </source>
</evidence>
<dbReference type="PRINTS" id="PR00726">
    <property type="entry name" value="LEXASERPTASE"/>
</dbReference>
<dbReference type="InterPro" id="IPR006199">
    <property type="entry name" value="LexA_DNA-bd_dom"/>
</dbReference>
<dbReference type="InterPro" id="IPR015927">
    <property type="entry name" value="Peptidase_S24_S26A/B/C"/>
</dbReference>
<dbReference type="CDD" id="cd06529">
    <property type="entry name" value="S24_LexA-like"/>
    <property type="match status" value="1"/>
</dbReference>
<sequence>MKKQITPRQKDLLRIIYNFIQSDGFPPTFEQMREKLGVVSNQSVVDLLEKLKQKRFLKKGTGARELVVLPLGYQILGEPPLAAFLGATAAGCPIEAVEISGEWQTLPSGFEKIEKLNDEVFILRIYGDSMINAGIDDGDLVLVQVKEEFYSGEVVLAKVGDDSTVKRFISQDKPPYIFLKPENPKYQHISFTDETKLVGKVISVLKNGYWQQVK</sequence>
<dbReference type="InterPro" id="IPR039418">
    <property type="entry name" value="LexA-like"/>
</dbReference>